<feature type="non-terminal residue" evidence="4">
    <location>
        <position position="1"/>
    </location>
</feature>
<evidence type="ECO:0000313" key="4">
    <source>
        <dbReference type="EMBL" id="ETJ24167.1"/>
    </source>
</evidence>
<dbReference type="EMBL" id="AZMM01018055">
    <property type="protein sequence ID" value="ETJ24167.1"/>
    <property type="molecule type" value="Genomic_DNA"/>
</dbReference>
<dbReference type="Pfam" id="PF05746">
    <property type="entry name" value="DALR_1"/>
    <property type="match status" value="1"/>
</dbReference>
<dbReference type="AlphaFoldDB" id="W1X132"/>
<dbReference type="GO" id="GO:0006420">
    <property type="term" value="P:arginyl-tRNA aminoacylation"/>
    <property type="evidence" value="ECO:0007669"/>
    <property type="project" value="InterPro"/>
</dbReference>
<reference evidence="4" key="1">
    <citation type="submission" date="2013-12" db="EMBL/GenBank/DDBJ databases">
        <title>A Varibaculum cambriense genome reconstructed from a premature infant gut community with otherwise low bacterial novelty that shifts toward anaerobic metabolism during the third week of life.</title>
        <authorList>
            <person name="Brown C.T."/>
            <person name="Sharon I."/>
            <person name="Thomas B.C."/>
            <person name="Castelle C.J."/>
            <person name="Morowitz M.J."/>
            <person name="Banfield J.F."/>
        </authorList>
    </citation>
    <scope>NUCLEOTIDE SEQUENCE</scope>
</reference>
<evidence type="ECO:0000256" key="1">
    <source>
        <dbReference type="ARBA" id="ARBA00012837"/>
    </source>
</evidence>
<keyword evidence="4" id="KW-0436">Ligase</keyword>
<sequence length="86" mass="9583">DDAESWEIIKLLQDFARVVKRAADNYDPSLIAKYAISLAQAFNKFYAHTRILDESPERDSRLALSYATAVVLKESLRLLGAVGVLA</sequence>
<dbReference type="InterPro" id="IPR009080">
    <property type="entry name" value="tRNAsynth_Ia_anticodon-bd"/>
</dbReference>
<name>W1X132_9ZZZZ</name>
<dbReference type="PANTHER" id="PTHR11956:SF5">
    <property type="entry name" value="ARGININE--TRNA LIGASE, CYTOPLASMIC"/>
    <property type="match status" value="1"/>
</dbReference>
<protein>
    <recommendedName>
        <fullName evidence="1">arginine--tRNA ligase</fullName>
        <ecNumber evidence="1">6.1.1.19</ecNumber>
    </recommendedName>
</protein>
<comment type="caution">
    <text evidence="4">The sequence shown here is derived from an EMBL/GenBank/DDBJ whole genome shotgun (WGS) entry which is preliminary data.</text>
</comment>
<dbReference type="EC" id="6.1.1.19" evidence="1"/>
<feature type="domain" description="DALR anticodon binding" evidence="3">
    <location>
        <begin position="1"/>
        <end position="85"/>
    </location>
</feature>
<accession>W1X132</accession>
<evidence type="ECO:0000256" key="2">
    <source>
        <dbReference type="ARBA" id="ARBA00049339"/>
    </source>
</evidence>
<gene>
    <name evidence="4" type="ORF">Q604_UNBC18055G0001</name>
</gene>
<dbReference type="PANTHER" id="PTHR11956">
    <property type="entry name" value="ARGINYL-TRNA SYNTHETASE"/>
    <property type="match status" value="1"/>
</dbReference>
<dbReference type="SMART" id="SM00836">
    <property type="entry name" value="DALR_1"/>
    <property type="match status" value="1"/>
</dbReference>
<dbReference type="GO" id="GO:0004814">
    <property type="term" value="F:arginine-tRNA ligase activity"/>
    <property type="evidence" value="ECO:0007669"/>
    <property type="project" value="UniProtKB-EC"/>
</dbReference>
<proteinExistence type="predicted"/>
<comment type="catalytic activity">
    <reaction evidence="2">
        <text>tRNA(Arg) + L-arginine + ATP = L-arginyl-tRNA(Arg) + AMP + diphosphate</text>
        <dbReference type="Rhea" id="RHEA:20301"/>
        <dbReference type="Rhea" id="RHEA-COMP:9658"/>
        <dbReference type="Rhea" id="RHEA-COMP:9673"/>
        <dbReference type="ChEBI" id="CHEBI:30616"/>
        <dbReference type="ChEBI" id="CHEBI:32682"/>
        <dbReference type="ChEBI" id="CHEBI:33019"/>
        <dbReference type="ChEBI" id="CHEBI:78442"/>
        <dbReference type="ChEBI" id="CHEBI:78513"/>
        <dbReference type="ChEBI" id="CHEBI:456215"/>
        <dbReference type="EC" id="6.1.1.19"/>
    </reaction>
</comment>
<dbReference type="InterPro" id="IPR001278">
    <property type="entry name" value="Arg-tRNA-ligase"/>
</dbReference>
<dbReference type="InterPro" id="IPR008909">
    <property type="entry name" value="DALR_anticod-bd"/>
</dbReference>
<dbReference type="GO" id="GO:0005524">
    <property type="term" value="F:ATP binding"/>
    <property type="evidence" value="ECO:0007669"/>
    <property type="project" value="InterPro"/>
</dbReference>
<dbReference type="SUPFAM" id="SSF47323">
    <property type="entry name" value="Anticodon-binding domain of a subclass of class I aminoacyl-tRNA synthetases"/>
    <property type="match status" value="1"/>
</dbReference>
<evidence type="ECO:0000259" key="3">
    <source>
        <dbReference type="SMART" id="SM00836"/>
    </source>
</evidence>
<dbReference type="Gene3D" id="1.10.730.10">
    <property type="entry name" value="Isoleucyl-tRNA Synthetase, Domain 1"/>
    <property type="match status" value="1"/>
</dbReference>
<feature type="non-terminal residue" evidence="4">
    <location>
        <position position="86"/>
    </location>
</feature>
<organism evidence="4">
    <name type="scientific">human gut metagenome</name>
    <dbReference type="NCBI Taxonomy" id="408170"/>
    <lineage>
        <taxon>unclassified sequences</taxon>
        <taxon>metagenomes</taxon>
        <taxon>organismal metagenomes</taxon>
    </lineage>
</organism>